<dbReference type="Pfam" id="PF19289">
    <property type="entry name" value="PmbA_TldD_3rd"/>
    <property type="match status" value="1"/>
</dbReference>
<dbReference type="PANTHER" id="PTHR43421">
    <property type="entry name" value="METALLOPROTEASE PMBA"/>
    <property type="match status" value="1"/>
</dbReference>
<dbReference type="GO" id="GO:0008237">
    <property type="term" value="F:metallopeptidase activity"/>
    <property type="evidence" value="ECO:0007669"/>
    <property type="project" value="InterPro"/>
</dbReference>
<comment type="similarity">
    <text evidence="1">Belongs to the peptidase U62 family.</text>
</comment>
<dbReference type="InterPro" id="IPR047657">
    <property type="entry name" value="PmbA"/>
</dbReference>
<organism evidence="4 5">
    <name type="scientific">candidate division TA06 bacterium DG_26</name>
    <dbReference type="NCBI Taxonomy" id="1703771"/>
    <lineage>
        <taxon>Bacteria</taxon>
        <taxon>Bacteria division TA06</taxon>
    </lineage>
</organism>
<evidence type="ECO:0000259" key="2">
    <source>
        <dbReference type="Pfam" id="PF01523"/>
    </source>
</evidence>
<evidence type="ECO:0008006" key="6">
    <source>
        <dbReference type="Google" id="ProtNLM"/>
    </source>
</evidence>
<feature type="domain" description="Metalloprotease TldD/E C-terminal" evidence="3">
    <location>
        <begin position="209"/>
        <end position="432"/>
    </location>
</feature>
<dbReference type="GO" id="GO:0005829">
    <property type="term" value="C:cytosol"/>
    <property type="evidence" value="ECO:0007669"/>
    <property type="project" value="TreeGrafter"/>
</dbReference>
<dbReference type="AlphaFoldDB" id="A0A0S7WJI4"/>
<proteinExistence type="inferred from homology"/>
<dbReference type="InterPro" id="IPR002510">
    <property type="entry name" value="Metalloprtase-TldD/E_N"/>
</dbReference>
<dbReference type="Proteomes" id="UP000051124">
    <property type="component" value="Unassembled WGS sequence"/>
</dbReference>
<dbReference type="SUPFAM" id="SSF111283">
    <property type="entry name" value="Putative modulator of DNA gyrase, PmbA/TldD"/>
    <property type="match status" value="1"/>
</dbReference>
<evidence type="ECO:0000313" key="4">
    <source>
        <dbReference type="EMBL" id="KPJ50343.1"/>
    </source>
</evidence>
<sequence>MRDLLKIAKEQADAAEVYLVKTKLLPLGFEDSKLQRMNLSSTIEVALRVIRDGRLGFSFGTSLENPKTLVNQAVKSAQHGTQVDFQFPAESSVADYGNYDGTLHQVSAEKLASRCAKGIEWLKQRNVNAPINAAVSVQDQELSILNSSGLDVTYRTSSVFQYFMLVLEGSGVGPYVEDVHHSYRDMSAEKLEALCEIFNCAQKKVAVPTRRMTVMLTPHSIGEVLMWRIESGVSGRSLIDHITPLEKKVGKKVCDERISITEDPHLRGFVGSRPFDDEGVGTQRIPLIERGVFKNFVLDLSAARKLDLRSTGNGYKTTMWGGDISTPVTAYLRQPVFEKGDLSFTQMIEEMDEGIVLDLANGAHSGNIPAGFFSVNVGFGLYVKDGMIQGRAGDAMVAGNIYELLQNIHGVGKELNWRGLPYLLCNDVSVAGEA</sequence>
<reference evidence="4 5" key="1">
    <citation type="journal article" date="2015" name="Microbiome">
        <title>Genomic resolution of linkages in carbon, nitrogen, and sulfur cycling among widespread estuary sediment bacteria.</title>
        <authorList>
            <person name="Baker B.J."/>
            <person name="Lazar C.S."/>
            <person name="Teske A.P."/>
            <person name="Dick G.J."/>
        </authorList>
    </citation>
    <scope>NUCLEOTIDE SEQUENCE [LARGE SCALE GENOMIC DNA]</scope>
    <source>
        <strain evidence="4">DG_26</strain>
    </source>
</reference>
<feature type="domain" description="Metalloprotease TldD/E N-terminal" evidence="2">
    <location>
        <begin position="15"/>
        <end position="77"/>
    </location>
</feature>
<dbReference type="InterPro" id="IPR035068">
    <property type="entry name" value="TldD/PmbA_N"/>
</dbReference>
<name>A0A0S7WJI4_UNCT6</name>
<comment type="caution">
    <text evidence="4">The sequence shown here is derived from an EMBL/GenBank/DDBJ whole genome shotgun (WGS) entry which is preliminary data.</text>
</comment>
<evidence type="ECO:0000256" key="1">
    <source>
        <dbReference type="ARBA" id="ARBA00005836"/>
    </source>
</evidence>
<evidence type="ECO:0000259" key="3">
    <source>
        <dbReference type="Pfam" id="PF19289"/>
    </source>
</evidence>
<dbReference type="PANTHER" id="PTHR43421:SF1">
    <property type="entry name" value="METALLOPROTEASE PMBA"/>
    <property type="match status" value="1"/>
</dbReference>
<protein>
    <recommendedName>
        <fullName evidence="6">Peptidase</fullName>
    </recommendedName>
</protein>
<dbReference type="InterPro" id="IPR045569">
    <property type="entry name" value="Metalloprtase-TldD/E_C"/>
</dbReference>
<dbReference type="Pfam" id="PF01523">
    <property type="entry name" value="PmbA_TldD_1st"/>
    <property type="match status" value="1"/>
</dbReference>
<evidence type="ECO:0000313" key="5">
    <source>
        <dbReference type="Proteomes" id="UP000051124"/>
    </source>
</evidence>
<accession>A0A0S7WJI4</accession>
<dbReference type="GO" id="GO:0006508">
    <property type="term" value="P:proteolysis"/>
    <property type="evidence" value="ECO:0007669"/>
    <property type="project" value="InterPro"/>
</dbReference>
<dbReference type="Gene3D" id="3.30.2290.10">
    <property type="entry name" value="PmbA/TldD superfamily"/>
    <property type="match status" value="1"/>
</dbReference>
<dbReference type="InterPro" id="IPR036059">
    <property type="entry name" value="TldD/PmbA_sf"/>
</dbReference>
<dbReference type="EMBL" id="LIZT01000024">
    <property type="protein sequence ID" value="KPJ50343.1"/>
    <property type="molecule type" value="Genomic_DNA"/>
</dbReference>
<gene>
    <name evidence="4" type="ORF">AMJ40_03205</name>
</gene>